<feature type="compositionally biased region" description="Gly residues" evidence="1">
    <location>
        <begin position="234"/>
        <end position="246"/>
    </location>
</feature>
<evidence type="ECO:0000313" key="2">
    <source>
        <dbReference type="EMBL" id="CAB1128678.1"/>
    </source>
</evidence>
<dbReference type="KEGG" id="hfv:R50_1172"/>
<dbReference type="EMBL" id="LR778114">
    <property type="protein sequence ID" value="CAB1128678.1"/>
    <property type="molecule type" value="Genomic_DNA"/>
</dbReference>
<keyword evidence="3" id="KW-1185">Reference proteome</keyword>
<proteinExistence type="predicted"/>
<feature type="region of interest" description="Disordered" evidence="1">
    <location>
        <begin position="226"/>
        <end position="257"/>
    </location>
</feature>
<name>A0A6F8ZG01_9FIRM</name>
<evidence type="ECO:0000256" key="1">
    <source>
        <dbReference type="SAM" id="MobiDB-lite"/>
    </source>
</evidence>
<protein>
    <submittedName>
        <fullName evidence="2">Uncharacterized protein</fullName>
    </submittedName>
</protein>
<accession>A0A6F8ZG01</accession>
<feature type="compositionally biased region" description="Low complexity" evidence="1">
    <location>
        <begin position="247"/>
        <end position="257"/>
    </location>
</feature>
<organism evidence="2 3">
    <name type="scientific">Candidatus Hydrogenisulfobacillus filiaventi</name>
    <dbReference type="NCBI Taxonomy" id="2707344"/>
    <lineage>
        <taxon>Bacteria</taxon>
        <taxon>Bacillati</taxon>
        <taxon>Bacillota</taxon>
        <taxon>Clostridia</taxon>
        <taxon>Eubacteriales</taxon>
        <taxon>Clostridiales Family XVII. Incertae Sedis</taxon>
        <taxon>Candidatus Hydrogenisulfobacillus</taxon>
    </lineage>
</organism>
<sequence length="257" mass="28235">MKAVIDALALEEFLDKAAPLLDPVAAQLDRELAARDRELGAAPPDWSRLWALAPAARRLPEAERRLWQPRLAPLVPLLWAGQPGQALAEAARWADCPPWLPDWLTFWAAVAQPGRAWWARWVYRPDTRTGALPLVLDDPGILDPGLPLPEAYRLVQAGTAFVGEVLAATRRLRQVGEPYRPLLALAAVYGVYLFTMTAWKMSQEFTTLLPPFPAVLKTMLGLTRWEGRPRGPEGQSGGAGRGGGGWDPPAGRLEPHV</sequence>
<reference evidence="2 3" key="1">
    <citation type="submission" date="2020-02" db="EMBL/GenBank/DDBJ databases">
        <authorList>
            <person name="Hogendoorn C."/>
        </authorList>
    </citation>
    <scope>NUCLEOTIDE SEQUENCE [LARGE SCALE GENOMIC DNA]</scope>
    <source>
        <strain evidence="2">R501</strain>
    </source>
</reference>
<gene>
    <name evidence="2" type="ORF">R50_1172</name>
</gene>
<evidence type="ECO:0000313" key="3">
    <source>
        <dbReference type="Proteomes" id="UP000503399"/>
    </source>
</evidence>
<dbReference type="AlphaFoldDB" id="A0A6F8ZG01"/>
<dbReference type="Proteomes" id="UP000503399">
    <property type="component" value="Chromosome"/>
</dbReference>